<dbReference type="PROSITE" id="PS00018">
    <property type="entry name" value="EF_HAND_1"/>
    <property type="match status" value="2"/>
</dbReference>
<dbReference type="PaxDb" id="55529-EKX48374"/>
<dbReference type="EnsemblProtists" id="EKX48374">
    <property type="protein sequence ID" value="EKX48374"/>
    <property type="gene ID" value="GUITHDRAFT_68756"/>
</dbReference>
<dbReference type="RefSeq" id="XP_005835354.1">
    <property type="nucleotide sequence ID" value="XM_005835297.1"/>
</dbReference>
<accession>L1JJP9</accession>
<dbReference type="SMART" id="SM00054">
    <property type="entry name" value="EFh"/>
    <property type="match status" value="2"/>
</dbReference>
<dbReference type="Pfam" id="PF13499">
    <property type="entry name" value="EF-hand_7"/>
    <property type="match status" value="1"/>
</dbReference>
<name>L1JJP9_GUITC</name>
<dbReference type="GeneID" id="17304995"/>
<proteinExistence type="predicted"/>
<dbReference type="KEGG" id="gtt:GUITHDRAFT_68756"/>
<evidence type="ECO:0000313" key="5">
    <source>
        <dbReference type="Proteomes" id="UP000011087"/>
    </source>
</evidence>
<dbReference type="STRING" id="905079.L1JJP9"/>
<evidence type="ECO:0000259" key="2">
    <source>
        <dbReference type="PROSITE" id="PS50222"/>
    </source>
</evidence>
<dbReference type="AlphaFoldDB" id="L1JJP9"/>
<feature type="domain" description="EF-hand" evidence="2">
    <location>
        <begin position="3"/>
        <end position="38"/>
    </location>
</feature>
<dbReference type="InterPro" id="IPR011992">
    <property type="entry name" value="EF-hand-dom_pair"/>
</dbReference>
<keyword evidence="5" id="KW-1185">Reference proteome</keyword>
<gene>
    <name evidence="3" type="ORF">GUITHDRAFT_68756</name>
</gene>
<reference evidence="3 5" key="1">
    <citation type="journal article" date="2012" name="Nature">
        <title>Algal genomes reveal evolutionary mosaicism and the fate of nucleomorphs.</title>
        <authorList>
            <consortium name="DOE Joint Genome Institute"/>
            <person name="Curtis B.A."/>
            <person name="Tanifuji G."/>
            <person name="Burki F."/>
            <person name="Gruber A."/>
            <person name="Irimia M."/>
            <person name="Maruyama S."/>
            <person name="Arias M.C."/>
            <person name="Ball S.G."/>
            <person name="Gile G.H."/>
            <person name="Hirakawa Y."/>
            <person name="Hopkins J.F."/>
            <person name="Kuo A."/>
            <person name="Rensing S.A."/>
            <person name="Schmutz J."/>
            <person name="Symeonidi A."/>
            <person name="Elias M."/>
            <person name="Eveleigh R.J."/>
            <person name="Herman E.K."/>
            <person name="Klute M.J."/>
            <person name="Nakayama T."/>
            <person name="Obornik M."/>
            <person name="Reyes-Prieto A."/>
            <person name="Armbrust E.V."/>
            <person name="Aves S.J."/>
            <person name="Beiko R.G."/>
            <person name="Coutinho P."/>
            <person name="Dacks J.B."/>
            <person name="Durnford D.G."/>
            <person name="Fast N.M."/>
            <person name="Green B.R."/>
            <person name="Grisdale C.J."/>
            <person name="Hempel F."/>
            <person name="Henrissat B."/>
            <person name="Hoppner M.P."/>
            <person name="Ishida K."/>
            <person name="Kim E."/>
            <person name="Koreny L."/>
            <person name="Kroth P.G."/>
            <person name="Liu Y."/>
            <person name="Malik S.B."/>
            <person name="Maier U.G."/>
            <person name="McRose D."/>
            <person name="Mock T."/>
            <person name="Neilson J.A."/>
            <person name="Onodera N.T."/>
            <person name="Poole A.M."/>
            <person name="Pritham E.J."/>
            <person name="Richards T.A."/>
            <person name="Rocap G."/>
            <person name="Roy S.W."/>
            <person name="Sarai C."/>
            <person name="Schaack S."/>
            <person name="Shirato S."/>
            <person name="Slamovits C.H."/>
            <person name="Spencer D.F."/>
            <person name="Suzuki S."/>
            <person name="Worden A.Z."/>
            <person name="Zauner S."/>
            <person name="Barry K."/>
            <person name="Bell C."/>
            <person name="Bharti A.K."/>
            <person name="Crow J.A."/>
            <person name="Grimwood J."/>
            <person name="Kramer R."/>
            <person name="Lindquist E."/>
            <person name="Lucas S."/>
            <person name="Salamov A."/>
            <person name="McFadden G.I."/>
            <person name="Lane C.E."/>
            <person name="Keeling P.J."/>
            <person name="Gray M.W."/>
            <person name="Grigoriev I.V."/>
            <person name="Archibald J.M."/>
        </authorList>
    </citation>
    <scope>NUCLEOTIDE SEQUENCE</scope>
    <source>
        <strain evidence="3 5">CCMP2712</strain>
    </source>
</reference>
<reference evidence="5" key="2">
    <citation type="submission" date="2012-11" db="EMBL/GenBank/DDBJ databases">
        <authorList>
            <person name="Kuo A."/>
            <person name="Curtis B.A."/>
            <person name="Tanifuji G."/>
            <person name="Burki F."/>
            <person name="Gruber A."/>
            <person name="Irimia M."/>
            <person name="Maruyama S."/>
            <person name="Arias M.C."/>
            <person name="Ball S.G."/>
            <person name="Gile G.H."/>
            <person name="Hirakawa Y."/>
            <person name="Hopkins J.F."/>
            <person name="Rensing S.A."/>
            <person name="Schmutz J."/>
            <person name="Symeonidi A."/>
            <person name="Elias M."/>
            <person name="Eveleigh R.J."/>
            <person name="Herman E.K."/>
            <person name="Klute M.J."/>
            <person name="Nakayama T."/>
            <person name="Obornik M."/>
            <person name="Reyes-Prieto A."/>
            <person name="Armbrust E.V."/>
            <person name="Aves S.J."/>
            <person name="Beiko R.G."/>
            <person name="Coutinho P."/>
            <person name="Dacks J.B."/>
            <person name="Durnford D.G."/>
            <person name="Fast N.M."/>
            <person name="Green B.R."/>
            <person name="Grisdale C."/>
            <person name="Hempe F."/>
            <person name="Henrissat B."/>
            <person name="Hoppner M.P."/>
            <person name="Ishida K.-I."/>
            <person name="Kim E."/>
            <person name="Koreny L."/>
            <person name="Kroth P.G."/>
            <person name="Liu Y."/>
            <person name="Malik S.-B."/>
            <person name="Maier U.G."/>
            <person name="McRose D."/>
            <person name="Mock T."/>
            <person name="Neilson J.A."/>
            <person name="Onodera N.T."/>
            <person name="Poole A.M."/>
            <person name="Pritham E.J."/>
            <person name="Richards T.A."/>
            <person name="Rocap G."/>
            <person name="Roy S.W."/>
            <person name="Sarai C."/>
            <person name="Schaack S."/>
            <person name="Shirato S."/>
            <person name="Slamovits C.H."/>
            <person name="Spencer D.F."/>
            <person name="Suzuki S."/>
            <person name="Worden A.Z."/>
            <person name="Zauner S."/>
            <person name="Barry K."/>
            <person name="Bell C."/>
            <person name="Bharti A.K."/>
            <person name="Crow J.A."/>
            <person name="Grimwood J."/>
            <person name="Kramer R."/>
            <person name="Lindquist E."/>
            <person name="Lucas S."/>
            <person name="Salamov A."/>
            <person name="McFadden G.I."/>
            <person name="Lane C.E."/>
            <person name="Keeling P.J."/>
            <person name="Gray M.W."/>
            <person name="Grigoriev I.V."/>
            <person name="Archibald J.M."/>
        </authorList>
    </citation>
    <scope>NUCLEOTIDE SEQUENCE</scope>
    <source>
        <strain evidence="5">CCMP2712</strain>
    </source>
</reference>
<feature type="domain" description="EF-hand" evidence="2">
    <location>
        <begin position="43"/>
        <end position="72"/>
    </location>
</feature>
<dbReference type="OrthoDB" id="186625at2759"/>
<dbReference type="InterPro" id="IPR002048">
    <property type="entry name" value="EF_hand_dom"/>
</dbReference>
<dbReference type="HOGENOM" id="CLU_061288_22_5_1"/>
<dbReference type="CDD" id="cd00051">
    <property type="entry name" value="EFh"/>
    <property type="match status" value="1"/>
</dbReference>
<evidence type="ECO:0000313" key="4">
    <source>
        <dbReference type="EnsemblProtists" id="EKX48374"/>
    </source>
</evidence>
<reference evidence="4" key="3">
    <citation type="submission" date="2015-06" db="UniProtKB">
        <authorList>
            <consortium name="EnsemblProtists"/>
        </authorList>
    </citation>
    <scope>IDENTIFICATION</scope>
</reference>
<protein>
    <recommendedName>
        <fullName evidence="2">EF-hand domain-containing protein</fullName>
    </recommendedName>
</protein>
<dbReference type="Gene3D" id="1.10.238.10">
    <property type="entry name" value="EF-hand"/>
    <property type="match status" value="1"/>
</dbReference>
<dbReference type="Proteomes" id="UP000011087">
    <property type="component" value="Unassembled WGS sequence"/>
</dbReference>
<dbReference type="SUPFAM" id="SSF47473">
    <property type="entry name" value="EF-hand"/>
    <property type="match status" value="1"/>
</dbReference>
<dbReference type="EMBL" id="JH992986">
    <property type="protein sequence ID" value="EKX48374.1"/>
    <property type="molecule type" value="Genomic_DNA"/>
</dbReference>
<keyword evidence="1" id="KW-0106">Calcium</keyword>
<sequence length="72" mass="8334">MFSPLNEARRAFQRYDLDGSGTIDKYELGLCLMLNGIWVPPWRLSEYLARYDTDGSGKISFEEFCDMCGVKR</sequence>
<dbReference type="GO" id="GO:0005509">
    <property type="term" value="F:calcium ion binding"/>
    <property type="evidence" value="ECO:0007669"/>
    <property type="project" value="InterPro"/>
</dbReference>
<dbReference type="InterPro" id="IPR018247">
    <property type="entry name" value="EF_Hand_1_Ca_BS"/>
</dbReference>
<evidence type="ECO:0000256" key="1">
    <source>
        <dbReference type="ARBA" id="ARBA00022837"/>
    </source>
</evidence>
<dbReference type="PROSITE" id="PS50222">
    <property type="entry name" value="EF_HAND_2"/>
    <property type="match status" value="2"/>
</dbReference>
<evidence type="ECO:0000313" key="3">
    <source>
        <dbReference type="EMBL" id="EKX48374.1"/>
    </source>
</evidence>
<organism evidence="3">
    <name type="scientific">Guillardia theta (strain CCMP2712)</name>
    <name type="common">Cryptophyte</name>
    <dbReference type="NCBI Taxonomy" id="905079"/>
    <lineage>
        <taxon>Eukaryota</taxon>
        <taxon>Cryptophyceae</taxon>
        <taxon>Pyrenomonadales</taxon>
        <taxon>Geminigeraceae</taxon>
        <taxon>Guillardia</taxon>
    </lineage>
</organism>